<dbReference type="HOGENOM" id="CLU_2382957_0_0_11"/>
<dbReference type="eggNOG" id="COG2208">
    <property type="taxonomic scope" value="Bacteria"/>
</dbReference>
<protein>
    <submittedName>
        <fullName evidence="2">PAS/PAC sensor protein</fullName>
    </submittedName>
</protein>
<dbReference type="KEGG" id="mmar:MODMU_3806"/>
<proteinExistence type="predicted"/>
<gene>
    <name evidence="2" type="ordered locus">MODMU_3806</name>
</gene>
<evidence type="ECO:0000313" key="2">
    <source>
        <dbReference type="EMBL" id="CCH89210.1"/>
    </source>
</evidence>
<dbReference type="AlphaFoldDB" id="I4F0P7"/>
<organism evidence="2 3">
    <name type="scientific">Modestobacter italicus (strain DSM 44449 / CECT 9708 / BC 501)</name>
    <dbReference type="NCBI Taxonomy" id="2732864"/>
    <lineage>
        <taxon>Bacteria</taxon>
        <taxon>Bacillati</taxon>
        <taxon>Actinomycetota</taxon>
        <taxon>Actinomycetes</taxon>
        <taxon>Geodermatophilales</taxon>
        <taxon>Geodermatophilaceae</taxon>
        <taxon>Modestobacter</taxon>
    </lineage>
</organism>
<feature type="compositionally biased region" description="Pro residues" evidence="1">
    <location>
        <begin position="79"/>
        <end position="94"/>
    </location>
</feature>
<reference evidence="2 3" key="1">
    <citation type="journal article" date="2012" name="J. Bacteriol.">
        <title>Genome Sequence of Radiation-Resistant Modestobacter marinus Strain BC501, a Representative Actinobacterium That Thrives on Calcareous Stone Surfaces.</title>
        <authorList>
            <person name="Normand P."/>
            <person name="Gury J."/>
            <person name="Pujic P."/>
            <person name="Chouaia B."/>
            <person name="Crotti E."/>
            <person name="Brusetti L."/>
            <person name="Daffonchio D."/>
            <person name="Vacherie B."/>
            <person name="Barbe V."/>
            <person name="Medigue C."/>
            <person name="Calteau A."/>
            <person name="Ghodhbane-Gtari F."/>
            <person name="Essoussi I."/>
            <person name="Nouioui I."/>
            <person name="Abbassi-Ghozzi I."/>
            <person name="Gtari M."/>
        </authorList>
    </citation>
    <scope>NUCLEOTIDE SEQUENCE [LARGE SCALE GENOMIC DNA]</scope>
    <source>
        <strain evidence="3">BC 501</strain>
    </source>
</reference>
<name>I4F0P7_MODI5</name>
<dbReference type="STRING" id="477641.MODMU_3806"/>
<evidence type="ECO:0000256" key="1">
    <source>
        <dbReference type="SAM" id="MobiDB-lite"/>
    </source>
</evidence>
<keyword evidence="3" id="KW-1185">Reference proteome</keyword>
<accession>I4F0P7</accession>
<dbReference type="Proteomes" id="UP000006461">
    <property type="component" value="Chromosome"/>
</dbReference>
<feature type="region of interest" description="Disordered" evidence="1">
    <location>
        <begin position="71"/>
        <end position="94"/>
    </location>
</feature>
<sequence length="94" mass="10062">MSSPGPAQYAEAFASWRADAPIPDAPETRLTLQATLSDLAGTDLDVLGDEARARTLPTRPDDDVALIAVRLHRQDRPRPATPGPNRVPPDVPAD</sequence>
<evidence type="ECO:0000313" key="3">
    <source>
        <dbReference type="Proteomes" id="UP000006461"/>
    </source>
</evidence>
<dbReference type="EMBL" id="FO203431">
    <property type="protein sequence ID" value="CCH89210.1"/>
    <property type="molecule type" value="Genomic_DNA"/>
</dbReference>